<comment type="caution">
    <text evidence="7">The sequence shown here is derived from an EMBL/GenBank/DDBJ whole genome shotgun (WGS) entry which is preliminary data.</text>
</comment>
<dbReference type="GO" id="GO:0015658">
    <property type="term" value="F:branched-chain amino acid transmembrane transporter activity"/>
    <property type="evidence" value="ECO:0007669"/>
    <property type="project" value="InterPro"/>
</dbReference>
<reference evidence="7 8" key="1">
    <citation type="submission" date="2017-12" db="EMBL/GenBank/DDBJ databases">
        <title>Draft genome sequence of Ralstonia pickettii 52.</title>
        <authorList>
            <person name="Zheng B."/>
        </authorList>
    </citation>
    <scope>NUCLEOTIDE SEQUENCE [LARGE SCALE GENOMIC DNA]</scope>
    <source>
        <strain evidence="7 8">52</strain>
    </source>
</reference>
<organism evidence="7 8">
    <name type="scientific">Ralstonia pickettii</name>
    <name type="common">Burkholderia pickettii</name>
    <dbReference type="NCBI Taxonomy" id="329"/>
    <lineage>
        <taxon>Bacteria</taxon>
        <taxon>Pseudomonadati</taxon>
        <taxon>Pseudomonadota</taxon>
        <taxon>Betaproteobacteria</taxon>
        <taxon>Burkholderiales</taxon>
        <taxon>Burkholderiaceae</taxon>
        <taxon>Ralstonia</taxon>
    </lineage>
</organism>
<evidence type="ECO:0000256" key="4">
    <source>
        <dbReference type="ARBA" id="ARBA00022989"/>
    </source>
</evidence>
<evidence type="ECO:0000256" key="6">
    <source>
        <dbReference type="SAM" id="Phobius"/>
    </source>
</evidence>
<keyword evidence="4 6" id="KW-1133">Transmembrane helix</keyword>
<feature type="transmembrane region" description="Helical" evidence="6">
    <location>
        <begin position="63"/>
        <end position="81"/>
    </location>
</feature>
<comment type="subcellular location">
    <subcellularLocation>
        <location evidence="1">Cell membrane</location>
        <topology evidence="1">Multi-pass membrane protein</topology>
    </subcellularLocation>
</comment>
<sequence>MQAAFHGISRHRFWWLALGVTLLLPLVLRSGTLATEVLVYAMAVMACNVLLGYTGLLSFGQGIFFGLGSYAAGIGLTQLALPTPVALVLAVVVGAVVAAMVGWFAIRQRGTYFVMLTLAFSQMFYFLAYTTPSLTGGDNGLLDIPRPAFAASPWAFYAFVAVLFLVVFFLVQRVTESVFGRTLLAIRDNEERALAVGYNVRAFKLLAFVISGAVTGLAGALHAMLTGIAPLANIDYHVSEMILVMTVIGGTGNVFASVLGAAFYVLLSDWLSSLWPRWLMLLGFLLIAVSLFMQRGLFGLGQKLWQRVRAPRHAPAVQEERA</sequence>
<proteinExistence type="predicted"/>
<name>A0A2N4TS96_RALPI</name>
<feature type="transmembrane region" description="Helical" evidence="6">
    <location>
        <begin position="113"/>
        <end position="131"/>
    </location>
</feature>
<evidence type="ECO:0000256" key="3">
    <source>
        <dbReference type="ARBA" id="ARBA00022692"/>
    </source>
</evidence>
<feature type="transmembrane region" description="Helical" evidence="6">
    <location>
        <begin position="278"/>
        <end position="298"/>
    </location>
</feature>
<protein>
    <submittedName>
        <fullName evidence="7">Branched-chain amino acid ABC transporter permease</fullName>
    </submittedName>
</protein>
<dbReference type="AlphaFoldDB" id="A0A2N4TS96"/>
<gene>
    <name evidence="7" type="ORF">C0Q88_11135</name>
</gene>
<dbReference type="GO" id="GO:0005886">
    <property type="term" value="C:plasma membrane"/>
    <property type="evidence" value="ECO:0007669"/>
    <property type="project" value="UniProtKB-SubCell"/>
</dbReference>
<dbReference type="InterPro" id="IPR001851">
    <property type="entry name" value="ABC_transp_permease"/>
</dbReference>
<dbReference type="EMBL" id="PKQE01000002">
    <property type="protein sequence ID" value="PLC42509.1"/>
    <property type="molecule type" value="Genomic_DNA"/>
</dbReference>
<feature type="transmembrane region" description="Helical" evidence="6">
    <location>
        <begin position="241"/>
        <end position="266"/>
    </location>
</feature>
<evidence type="ECO:0000313" key="8">
    <source>
        <dbReference type="Proteomes" id="UP000234456"/>
    </source>
</evidence>
<dbReference type="PANTHER" id="PTHR30482">
    <property type="entry name" value="HIGH-AFFINITY BRANCHED-CHAIN AMINO ACID TRANSPORT SYSTEM PERMEASE"/>
    <property type="match status" value="1"/>
</dbReference>
<keyword evidence="5 6" id="KW-0472">Membrane</keyword>
<accession>A0A2N4TS96</accession>
<keyword evidence="3 6" id="KW-0812">Transmembrane</keyword>
<feature type="transmembrane region" description="Helical" evidence="6">
    <location>
        <begin position="151"/>
        <end position="171"/>
    </location>
</feature>
<dbReference type="Pfam" id="PF02653">
    <property type="entry name" value="BPD_transp_2"/>
    <property type="match status" value="1"/>
</dbReference>
<dbReference type="RefSeq" id="WP_102065590.1">
    <property type="nucleotide sequence ID" value="NZ_PKQE01000002.1"/>
</dbReference>
<dbReference type="Proteomes" id="UP000234456">
    <property type="component" value="Unassembled WGS sequence"/>
</dbReference>
<dbReference type="OrthoDB" id="3460090at2"/>
<feature type="transmembrane region" description="Helical" evidence="6">
    <location>
        <begin position="205"/>
        <end position="229"/>
    </location>
</feature>
<dbReference type="CDD" id="cd06581">
    <property type="entry name" value="TM_PBP1_LivM_like"/>
    <property type="match status" value="1"/>
</dbReference>
<feature type="transmembrane region" description="Helical" evidence="6">
    <location>
        <begin position="37"/>
        <end position="56"/>
    </location>
</feature>
<feature type="transmembrane region" description="Helical" evidence="6">
    <location>
        <begin position="12"/>
        <end position="31"/>
    </location>
</feature>
<evidence type="ECO:0000256" key="1">
    <source>
        <dbReference type="ARBA" id="ARBA00004651"/>
    </source>
</evidence>
<dbReference type="PANTHER" id="PTHR30482:SF17">
    <property type="entry name" value="ABC TRANSPORTER ATP-BINDING PROTEIN"/>
    <property type="match status" value="1"/>
</dbReference>
<feature type="transmembrane region" description="Helical" evidence="6">
    <location>
        <begin position="87"/>
        <end position="106"/>
    </location>
</feature>
<evidence type="ECO:0000256" key="5">
    <source>
        <dbReference type="ARBA" id="ARBA00023136"/>
    </source>
</evidence>
<keyword evidence="2" id="KW-1003">Cell membrane</keyword>
<evidence type="ECO:0000256" key="2">
    <source>
        <dbReference type="ARBA" id="ARBA00022475"/>
    </source>
</evidence>
<dbReference type="InterPro" id="IPR043428">
    <property type="entry name" value="LivM-like"/>
</dbReference>
<evidence type="ECO:0000313" key="7">
    <source>
        <dbReference type="EMBL" id="PLC42509.1"/>
    </source>
</evidence>